<dbReference type="InterPro" id="IPR036779">
    <property type="entry name" value="LysM_dom_sf"/>
</dbReference>
<dbReference type="Gene3D" id="3.10.350.10">
    <property type="entry name" value="LysM domain"/>
    <property type="match status" value="1"/>
</dbReference>
<feature type="domain" description="LysM" evidence="2">
    <location>
        <begin position="72"/>
        <end position="121"/>
    </location>
</feature>
<feature type="region of interest" description="Disordered" evidence="1">
    <location>
        <begin position="1"/>
        <end position="29"/>
    </location>
</feature>
<reference evidence="3" key="1">
    <citation type="submission" date="2021-01" db="EMBL/GenBank/DDBJ databases">
        <authorList>
            <person name="Corre E."/>
            <person name="Pelletier E."/>
            <person name="Niang G."/>
            <person name="Scheremetjew M."/>
            <person name="Finn R."/>
            <person name="Kale V."/>
            <person name="Holt S."/>
            <person name="Cochrane G."/>
            <person name="Meng A."/>
            <person name="Brown T."/>
            <person name="Cohen L."/>
        </authorList>
    </citation>
    <scope>NUCLEOTIDE SEQUENCE</scope>
    <source>
        <strain evidence="3">SL-175</strain>
    </source>
</reference>
<dbReference type="PROSITE" id="PS51782">
    <property type="entry name" value="LYSM"/>
    <property type="match status" value="1"/>
</dbReference>
<name>A0A7S0T1X6_9CHLO</name>
<organism evidence="3">
    <name type="scientific">Mantoniella antarctica</name>
    <dbReference type="NCBI Taxonomy" id="81844"/>
    <lineage>
        <taxon>Eukaryota</taxon>
        <taxon>Viridiplantae</taxon>
        <taxon>Chlorophyta</taxon>
        <taxon>Mamiellophyceae</taxon>
        <taxon>Mamiellales</taxon>
        <taxon>Mamiellaceae</taxon>
        <taxon>Mantoniella</taxon>
    </lineage>
</organism>
<proteinExistence type="predicted"/>
<dbReference type="Pfam" id="PF01476">
    <property type="entry name" value="LysM"/>
    <property type="match status" value="1"/>
</dbReference>
<dbReference type="SMART" id="SM00257">
    <property type="entry name" value="LysM"/>
    <property type="match status" value="1"/>
</dbReference>
<sequence>MASESSGGLDGKSSVQSLGDKAGAGSAHASAGLPPQVLLQLNTVRIKMRDVRNALEDKMERTFSSKKAIAGKEYVVKSGDSLYAIAERRGVCVGDLARFNNLPGVTRRKYFPVMPGDRLSIPTEEQLARMSAYEAPVQRDARQGQARANVATTVAVGLVVGACGVYAYQQLAGADAVKDGGAARGGGAPGPGPKKQHARQSEGSLPYARPTEAPPVPWHPGS</sequence>
<protein>
    <recommendedName>
        <fullName evidence="2">LysM domain-containing protein</fullName>
    </recommendedName>
</protein>
<evidence type="ECO:0000313" key="3">
    <source>
        <dbReference type="EMBL" id="CAD8722680.1"/>
    </source>
</evidence>
<dbReference type="AlphaFoldDB" id="A0A7S0T1X6"/>
<dbReference type="CDD" id="cd00118">
    <property type="entry name" value="LysM"/>
    <property type="match status" value="1"/>
</dbReference>
<gene>
    <name evidence="3" type="ORF">MANT1106_LOCUS21895</name>
</gene>
<dbReference type="SUPFAM" id="SSF54106">
    <property type="entry name" value="LysM domain"/>
    <property type="match status" value="1"/>
</dbReference>
<evidence type="ECO:0000259" key="2">
    <source>
        <dbReference type="PROSITE" id="PS51782"/>
    </source>
</evidence>
<dbReference type="InterPro" id="IPR018392">
    <property type="entry name" value="LysM"/>
</dbReference>
<evidence type="ECO:0000256" key="1">
    <source>
        <dbReference type="SAM" id="MobiDB-lite"/>
    </source>
</evidence>
<feature type="region of interest" description="Disordered" evidence="1">
    <location>
        <begin position="178"/>
        <end position="222"/>
    </location>
</feature>
<accession>A0A7S0T1X6</accession>
<feature type="compositionally biased region" description="Pro residues" evidence="1">
    <location>
        <begin position="212"/>
        <end position="222"/>
    </location>
</feature>
<dbReference type="EMBL" id="HBFC01036813">
    <property type="protein sequence ID" value="CAD8722680.1"/>
    <property type="molecule type" value="Transcribed_RNA"/>
</dbReference>